<reference evidence="1" key="1">
    <citation type="thesis" date="2020" institute="ProQuest LLC" country="789 East Eisenhower Parkway, Ann Arbor, MI, USA">
        <title>Comparative Genomics and Chromosome Evolution.</title>
        <authorList>
            <person name="Mudd A.B."/>
        </authorList>
    </citation>
    <scope>NUCLEOTIDE SEQUENCE</scope>
    <source>
        <strain evidence="1">HN-11 Male</strain>
        <tissue evidence="1">Kidney and liver</tissue>
    </source>
</reference>
<evidence type="ECO:0000313" key="2">
    <source>
        <dbReference type="Proteomes" id="UP000770717"/>
    </source>
</evidence>
<dbReference type="AlphaFoldDB" id="A0A8J6FH30"/>
<keyword evidence="2" id="KW-1185">Reference proteome</keyword>
<comment type="caution">
    <text evidence="1">The sequence shown here is derived from an EMBL/GenBank/DDBJ whole genome shotgun (WGS) entry which is preliminary data.</text>
</comment>
<organism evidence="1 2">
    <name type="scientific">Eleutherodactylus coqui</name>
    <name type="common">Puerto Rican coqui</name>
    <dbReference type="NCBI Taxonomy" id="57060"/>
    <lineage>
        <taxon>Eukaryota</taxon>
        <taxon>Metazoa</taxon>
        <taxon>Chordata</taxon>
        <taxon>Craniata</taxon>
        <taxon>Vertebrata</taxon>
        <taxon>Euteleostomi</taxon>
        <taxon>Amphibia</taxon>
        <taxon>Batrachia</taxon>
        <taxon>Anura</taxon>
        <taxon>Neobatrachia</taxon>
        <taxon>Hyloidea</taxon>
        <taxon>Eleutherodactylidae</taxon>
        <taxon>Eleutherodactylinae</taxon>
        <taxon>Eleutherodactylus</taxon>
        <taxon>Eleutherodactylus</taxon>
    </lineage>
</organism>
<name>A0A8J6FH30_ELECQ</name>
<dbReference type="Proteomes" id="UP000770717">
    <property type="component" value="Unassembled WGS sequence"/>
</dbReference>
<protein>
    <submittedName>
        <fullName evidence="1">Uncharacterized protein</fullName>
    </submittedName>
</protein>
<gene>
    <name evidence="1" type="ORF">GDO78_007371</name>
</gene>
<sequence>MVLIGGLVFSKLLNSKAPFSRYVMHCKNGSQTVYRVKVMQCIRLPRSIRTIRTTTLAGVKAGSKDENKVEALNTLQHSGSCVCIYSFRTYITGPEFKHP</sequence>
<proteinExistence type="predicted"/>
<accession>A0A8J6FH30</accession>
<evidence type="ECO:0000313" key="1">
    <source>
        <dbReference type="EMBL" id="KAG9487479.1"/>
    </source>
</evidence>
<dbReference type="EMBL" id="WNTK01000003">
    <property type="protein sequence ID" value="KAG9487479.1"/>
    <property type="molecule type" value="Genomic_DNA"/>
</dbReference>